<dbReference type="Pfam" id="PF02671">
    <property type="entry name" value="PAH"/>
    <property type="match status" value="3"/>
</dbReference>
<keyword evidence="5" id="KW-0804">Transcription</keyword>
<keyword evidence="11" id="KW-1185">Reference proteome</keyword>
<feature type="compositionally biased region" description="Low complexity" evidence="8">
    <location>
        <begin position="107"/>
        <end position="129"/>
    </location>
</feature>
<keyword evidence="4" id="KW-0805">Transcription regulation</keyword>
<keyword evidence="6 7" id="KW-0539">Nucleus</keyword>
<feature type="region of interest" description="Disordered" evidence="8">
    <location>
        <begin position="102"/>
        <end position="199"/>
    </location>
</feature>
<reference evidence="10" key="1">
    <citation type="submission" date="2020-01" db="EMBL/GenBank/DDBJ databases">
        <title>Genome Sequencing of Three Apophysomyces-Like Fungal Strains Confirms a Novel Fungal Genus in the Mucoromycota with divergent Burkholderia-like Endosymbiotic Bacteria.</title>
        <authorList>
            <person name="Stajich J.E."/>
            <person name="Macias A.M."/>
            <person name="Carter-House D."/>
            <person name="Lovett B."/>
            <person name="Kasson L.R."/>
            <person name="Berry K."/>
            <person name="Grigoriev I."/>
            <person name="Chang Y."/>
            <person name="Spatafora J."/>
            <person name="Kasson M.T."/>
        </authorList>
    </citation>
    <scope>NUCLEOTIDE SEQUENCE</scope>
    <source>
        <strain evidence="10">NRRL A-21654</strain>
    </source>
</reference>
<proteinExistence type="predicted"/>
<evidence type="ECO:0000256" key="2">
    <source>
        <dbReference type="ARBA" id="ARBA00022491"/>
    </source>
</evidence>
<dbReference type="GO" id="GO:0003714">
    <property type="term" value="F:transcription corepressor activity"/>
    <property type="evidence" value="ECO:0007669"/>
    <property type="project" value="InterPro"/>
</dbReference>
<keyword evidence="2" id="KW-0678">Repressor</keyword>
<feature type="region of interest" description="Disordered" evidence="8">
    <location>
        <begin position="933"/>
        <end position="1017"/>
    </location>
</feature>
<dbReference type="FunFam" id="1.20.1160.11:FF:000002">
    <property type="entry name" value="Paired amphipathic helix protein SIN3"/>
    <property type="match status" value="1"/>
</dbReference>
<feature type="compositionally biased region" description="Polar residues" evidence="8">
    <location>
        <begin position="185"/>
        <end position="194"/>
    </location>
</feature>
<evidence type="ECO:0000313" key="11">
    <source>
        <dbReference type="Proteomes" id="UP000605846"/>
    </source>
</evidence>
<comment type="caution">
    <text evidence="10">The sequence shown here is derived from an EMBL/GenBank/DDBJ whole genome shotgun (WGS) entry which is preliminary data.</text>
</comment>
<feature type="compositionally biased region" description="Basic and acidic residues" evidence="8">
    <location>
        <begin position="1000"/>
        <end position="1017"/>
    </location>
</feature>
<feature type="compositionally biased region" description="Basic and acidic residues" evidence="8">
    <location>
        <begin position="836"/>
        <end position="848"/>
    </location>
</feature>
<feature type="compositionally biased region" description="Low complexity" evidence="8">
    <location>
        <begin position="7"/>
        <end position="31"/>
    </location>
</feature>
<evidence type="ECO:0000256" key="4">
    <source>
        <dbReference type="ARBA" id="ARBA00023015"/>
    </source>
</evidence>
<feature type="compositionally biased region" description="Polar residues" evidence="8">
    <location>
        <begin position="943"/>
        <end position="957"/>
    </location>
</feature>
<dbReference type="InterPro" id="IPR039774">
    <property type="entry name" value="Sin3-like"/>
</dbReference>
<dbReference type="PROSITE" id="PS51477">
    <property type="entry name" value="PAH"/>
    <property type="match status" value="3"/>
</dbReference>
<feature type="compositionally biased region" description="Basic and acidic residues" evidence="8">
    <location>
        <begin position="978"/>
        <end position="987"/>
    </location>
</feature>
<keyword evidence="3" id="KW-0677">Repeat</keyword>
<feature type="domain" description="Histone deacetylase interacting" evidence="9">
    <location>
        <begin position="630"/>
        <end position="731"/>
    </location>
</feature>
<dbReference type="FunFam" id="1.20.1160.11:FF:000003">
    <property type="entry name" value="Paired amphipathic helix SIN3-like protein"/>
    <property type="match status" value="1"/>
</dbReference>
<feature type="region of interest" description="Disordered" evidence="8">
    <location>
        <begin position="836"/>
        <end position="857"/>
    </location>
</feature>
<dbReference type="PANTHER" id="PTHR12346">
    <property type="entry name" value="SIN3B-RELATED"/>
    <property type="match status" value="1"/>
</dbReference>
<dbReference type="Gene3D" id="1.20.1160.11">
    <property type="entry name" value="Paired amphipathic helix"/>
    <property type="match status" value="3"/>
</dbReference>
<gene>
    <name evidence="10" type="primary">SIN3_4</name>
    <name evidence="10" type="ORF">EC973_006607</name>
</gene>
<protein>
    <submittedName>
        <fullName evidence="10">Transcriptional regulatory protein sin3</fullName>
    </submittedName>
</protein>
<comment type="subcellular location">
    <subcellularLocation>
        <location evidence="1 7">Nucleus</location>
    </subcellularLocation>
</comment>
<feature type="compositionally biased region" description="Polar residues" evidence="8">
    <location>
        <begin position="72"/>
        <end position="85"/>
    </location>
</feature>
<feature type="compositionally biased region" description="Polar residues" evidence="8">
    <location>
        <begin position="47"/>
        <end position="61"/>
    </location>
</feature>
<dbReference type="OrthoDB" id="10265969at2759"/>
<evidence type="ECO:0000313" key="10">
    <source>
        <dbReference type="EMBL" id="KAF7720667.1"/>
    </source>
</evidence>
<dbReference type="Pfam" id="PF08295">
    <property type="entry name" value="Sin3_corepress"/>
    <property type="match status" value="1"/>
</dbReference>
<accession>A0A8H7BDA3</accession>
<dbReference type="InterPro" id="IPR003822">
    <property type="entry name" value="PAH"/>
</dbReference>
<organism evidence="10 11">
    <name type="scientific">Apophysomyces ossiformis</name>
    <dbReference type="NCBI Taxonomy" id="679940"/>
    <lineage>
        <taxon>Eukaryota</taxon>
        <taxon>Fungi</taxon>
        <taxon>Fungi incertae sedis</taxon>
        <taxon>Mucoromycota</taxon>
        <taxon>Mucoromycotina</taxon>
        <taxon>Mucoromycetes</taxon>
        <taxon>Mucorales</taxon>
        <taxon>Mucorineae</taxon>
        <taxon>Mucoraceae</taxon>
        <taxon>Apophysomyces</taxon>
    </lineage>
</organism>
<feature type="compositionally biased region" description="Polar residues" evidence="8">
    <location>
        <begin position="989"/>
        <end position="999"/>
    </location>
</feature>
<name>A0A8H7BDA3_9FUNG</name>
<dbReference type="Pfam" id="PF16879">
    <property type="entry name" value="Sin3a_C"/>
    <property type="match status" value="1"/>
</dbReference>
<evidence type="ECO:0000256" key="1">
    <source>
        <dbReference type="ARBA" id="ARBA00004123"/>
    </source>
</evidence>
<evidence type="ECO:0000256" key="8">
    <source>
        <dbReference type="SAM" id="MobiDB-lite"/>
    </source>
</evidence>
<sequence>MAEEKPVQQSSSTPSMPSAPSTSSQSAPTVAQNLTSPRQYNAPLAHSPSQSNPSVSLTSGMADSGHGFTSGIIRTSSPRSFSSLQQTSQIAAYHANATENVTNETQPSHLASSIAMSSSLSSPVPESSLTQQPQELPTTLPASPTAPDAPQTSSLSQTTNTLPASPVSTATPPPNVQPRMPAVESRTSSATSPIANGHRPLNVKDALTYLDQVKFQFPGQPEVYNKFLDIMKDFKSQAIDTPGVIERVSTLFRGHPSLIQVFNTFLPPGYHIECSTDEHERDVIKVTTPSGTTCTTDGEPLNLSSVSSVPSSGLPRYYPQPASFAPCEPPMGYGPASRGVPGNIASATNGGLSSPVSAYPHHHSHHGLQMHSSPNHVMDESTANSNRRPPVEFNHAINYVNKIKNRFADDPETYKQFLEILQTYQKEQKPIQEANHLQILFNGAQDLLDEFKQFLPDASASHAAGAAALFGASQSRASFGTGKKSIMTHNIPSIQGRKKRVGASNIPGLAKGSKRTKIHHKMDLQTSDVRSGLPLEEEVLRPTISAEEAEFFERVKKYIGNKTTYNAFLKVLNLFSQQIVDQNVLVSRVEGFIGGNKELFDWFKSLVGYDGKDEVIENVPADVLKPDWSQCEAYGPSYRSVPKSWQKQTCSGRDSLCWEVLNDEYVSHPTWASEDSGFVASKKNQYEEALHRVEEERYDYDLNIEANLNTIALLEPIAKKISIMSTEEKVNFRLPLGLGGPSKTIYQRILKKIYGSERGLEIIELLHNNPAQTVPIVLKRLKQKDDEWKRAQREWNKIWREVEAKNYWKSLDYQGIIFKSNDKKAMTTKSLISEIDARRTEQREKPKPSAETLLTKGGQGPQFAFTFQDEAVFKDVSRILYSFFDQQTTFSVDECDNMRLFLETFLPLMFNITDIIPDISPGMDVSTEIAMDEDDYDEDESRSMQSYDSDNDLASNATTSRRTRSRRSMNQRSQATDEESRLLKDVLTRNINKSPVMHNNENEENRKIKQEHEDDKVSETDVLVLPLSENNAQAAEMFNSSSDVDKRVSQPQEKESRFSLFGDNHIYCFLRLYQMVYERLFKMKALQEHQKDVQSKWNVNGTAIELGVVSKRLSSVRLDVSYGRYNALLSIIEKFFEEELDQQLYEECARYVFGPKVYIMFTIDKILLSLTRHLQYIVSDNKTRALIELFKETRELNTQSLKACRQQADAIAGSEENLYYIEFNTKNSNLSIQLLNDDDPDRHMEEKDAYETYVTNYIDWAKETEGIDQSNLTPRLLQRLRGYIHSKTKGVITN</sequence>
<dbReference type="InterPro" id="IPR031693">
    <property type="entry name" value="Sin3_C"/>
</dbReference>
<dbReference type="InterPro" id="IPR013194">
    <property type="entry name" value="HDAC_interact_dom"/>
</dbReference>
<dbReference type="SMART" id="SM00761">
    <property type="entry name" value="HDAC_interact"/>
    <property type="match status" value="1"/>
</dbReference>
<dbReference type="GO" id="GO:0033698">
    <property type="term" value="C:Rpd3L complex"/>
    <property type="evidence" value="ECO:0007669"/>
    <property type="project" value="UniProtKB-ARBA"/>
</dbReference>
<evidence type="ECO:0000256" key="6">
    <source>
        <dbReference type="ARBA" id="ARBA00023242"/>
    </source>
</evidence>
<feature type="compositionally biased region" description="Low complexity" evidence="8">
    <location>
        <begin position="137"/>
        <end position="170"/>
    </location>
</feature>
<evidence type="ECO:0000256" key="5">
    <source>
        <dbReference type="ARBA" id="ARBA00023163"/>
    </source>
</evidence>
<dbReference type="Proteomes" id="UP000605846">
    <property type="component" value="Unassembled WGS sequence"/>
</dbReference>
<dbReference type="InterPro" id="IPR036600">
    <property type="entry name" value="PAH_sf"/>
</dbReference>
<dbReference type="SUPFAM" id="SSF47762">
    <property type="entry name" value="PAH2 domain"/>
    <property type="match status" value="3"/>
</dbReference>
<dbReference type="PANTHER" id="PTHR12346:SF0">
    <property type="entry name" value="SIN3A, ISOFORM G"/>
    <property type="match status" value="1"/>
</dbReference>
<feature type="region of interest" description="Disordered" evidence="8">
    <location>
        <begin position="1"/>
        <end position="85"/>
    </location>
</feature>
<evidence type="ECO:0000256" key="3">
    <source>
        <dbReference type="ARBA" id="ARBA00022737"/>
    </source>
</evidence>
<dbReference type="FunFam" id="1.20.1160.11:FF:000001">
    <property type="entry name" value="Paired amphipathic helix protein Sin3"/>
    <property type="match status" value="1"/>
</dbReference>
<dbReference type="GO" id="GO:0010628">
    <property type="term" value="P:positive regulation of gene expression"/>
    <property type="evidence" value="ECO:0007669"/>
    <property type="project" value="UniProtKB-ARBA"/>
</dbReference>
<evidence type="ECO:0000259" key="9">
    <source>
        <dbReference type="SMART" id="SM00761"/>
    </source>
</evidence>
<evidence type="ECO:0000256" key="7">
    <source>
        <dbReference type="PROSITE-ProRule" id="PRU00810"/>
    </source>
</evidence>
<dbReference type="EMBL" id="JABAYA010000427">
    <property type="protein sequence ID" value="KAF7720667.1"/>
    <property type="molecule type" value="Genomic_DNA"/>
</dbReference>
<dbReference type="GO" id="GO:0000122">
    <property type="term" value="P:negative regulation of transcription by RNA polymerase II"/>
    <property type="evidence" value="ECO:0007669"/>
    <property type="project" value="TreeGrafter"/>
</dbReference>